<feature type="transmembrane region" description="Helical" evidence="1">
    <location>
        <begin position="279"/>
        <end position="303"/>
    </location>
</feature>
<keyword evidence="1" id="KW-0812">Transmembrane</keyword>
<evidence type="ECO:0008006" key="4">
    <source>
        <dbReference type="Google" id="ProtNLM"/>
    </source>
</evidence>
<evidence type="ECO:0000313" key="3">
    <source>
        <dbReference type="Proteomes" id="UP000663874"/>
    </source>
</evidence>
<proteinExistence type="predicted"/>
<protein>
    <recommendedName>
        <fullName evidence="4">PARP catalytic domain-containing protein</fullName>
    </recommendedName>
</protein>
<dbReference type="Proteomes" id="UP000663874">
    <property type="component" value="Unassembled WGS sequence"/>
</dbReference>
<reference evidence="2" key="1">
    <citation type="submission" date="2021-02" db="EMBL/GenBank/DDBJ databases">
        <authorList>
            <person name="Nowell W R."/>
        </authorList>
    </citation>
    <scope>NUCLEOTIDE SEQUENCE</scope>
</reference>
<evidence type="ECO:0000313" key="2">
    <source>
        <dbReference type="EMBL" id="CAF3907552.1"/>
    </source>
</evidence>
<name>A0A819I4N1_9BILA</name>
<feature type="transmembrane region" description="Helical" evidence="1">
    <location>
        <begin position="309"/>
        <end position="330"/>
    </location>
</feature>
<organism evidence="2 3">
    <name type="scientific">Rotaria sordida</name>
    <dbReference type="NCBI Taxonomy" id="392033"/>
    <lineage>
        <taxon>Eukaryota</taxon>
        <taxon>Metazoa</taxon>
        <taxon>Spiralia</taxon>
        <taxon>Gnathifera</taxon>
        <taxon>Rotifera</taxon>
        <taxon>Eurotatoria</taxon>
        <taxon>Bdelloidea</taxon>
        <taxon>Philodinida</taxon>
        <taxon>Philodinidae</taxon>
        <taxon>Rotaria</taxon>
    </lineage>
</organism>
<evidence type="ECO:0000256" key="1">
    <source>
        <dbReference type="SAM" id="Phobius"/>
    </source>
</evidence>
<dbReference type="EMBL" id="CAJOBE010003927">
    <property type="protein sequence ID" value="CAF3907552.1"/>
    <property type="molecule type" value="Genomic_DNA"/>
</dbReference>
<keyword evidence="1" id="KW-1133">Transmembrane helix</keyword>
<accession>A0A819I4N1</accession>
<sequence length="473" mass="54618">MCLNQRFNNLIVSYPGIYLDFESIPIENFLTFCCQLNQLTAINDLFKNEFSRIKLLKITNIDVSPLSTIIFGRRTNLCETLERLTYQQEIDSNDNIERFCTELISSKMKSLKYLHLSLCSKPSTVDENPYYHSDSEDDENFIVLSLFNNQKSLSNLETIVIGDIPDKSTASTNTRTTLSFKSMVENLLPYVPKLKNLSISSIFFYDNDNRKYYKVPSATKTDLLVPVNLKVVNLWIDKSDNKKKNRKLLRDFFGINNSTDMTTIKIFKINNKNVLEEQFFILVLFEVMRFIAFILVCVCANKYKPIDLGYAILAAFTFIHTIMLLIIEYLHYYRLWFNYRPDTLNKLKPTYHPNHEVFLSIGSTNNHQTSHWQNSRCGKGENCSSGNIYHAITYHSGNTRYPPDQTTDGQIVAGFHQTSHKAVYSIAQEGFNPSKTGWIGEGVYFTTSLNHTEFKAKYSSPDSRDFDKSYVPV</sequence>
<keyword evidence="1" id="KW-0472">Membrane</keyword>
<gene>
    <name evidence="2" type="ORF">FNK824_LOCUS20917</name>
</gene>
<dbReference type="AlphaFoldDB" id="A0A819I4N1"/>
<comment type="caution">
    <text evidence="2">The sequence shown here is derived from an EMBL/GenBank/DDBJ whole genome shotgun (WGS) entry which is preliminary data.</text>
</comment>
<dbReference type="SUPFAM" id="SSF56399">
    <property type="entry name" value="ADP-ribosylation"/>
    <property type="match status" value="1"/>
</dbReference>